<reference evidence="1" key="1">
    <citation type="submission" date="2020-05" db="EMBL/GenBank/DDBJ databases">
        <authorList>
            <person name="Chiriac C."/>
            <person name="Salcher M."/>
            <person name="Ghai R."/>
            <person name="Kavagutti S V."/>
        </authorList>
    </citation>
    <scope>NUCLEOTIDE SEQUENCE</scope>
</reference>
<evidence type="ECO:0000313" key="1">
    <source>
        <dbReference type="EMBL" id="CAB4200604.1"/>
    </source>
</evidence>
<gene>
    <name evidence="1" type="ORF">UFOVP1355_55</name>
</gene>
<sequence>MPNISKDVAGQRFDMLVAVEIVGKRQKANLWRCLCDCGNETFAIVSQLTRGDRTSCGCKRKKTRQPRPDLSERNKKRAIHSMTGGYTYASWKSMKARCYDKNDKDYPRWGGRGIAVCEAWRNSFVEFYKDMGERPKGHTIDRMNNEGNYEPKNCRWAVPKVQSNNTRKNYYVEYMGKTQTVKQWAEELKGTEYKTILYRLRKGWDTHLALTTPSTIKRK</sequence>
<accession>A0A6J5S0P4</accession>
<proteinExistence type="predicted"/>
<organism evidence="1">
    <name type="scientific">uncultured Caudovirales phage</name>
    <dbReference type="NCBI Taxonomy" id="2100421"/>
    <lineage>
        <taxon>Viruses</taxon>
        <taxon>Duplodnaviria</taxon>
        <taxon>Heunggongvirae</taxon>
        <taxon>Uroviricota</taxon>
        <taxon>Caudoviricetes</taxon>
        <taxon>Peduoviridae</taxon>
        <taxon>Maltschvirus</taxon>
        <taxon>Maltschvirus maltsch</taxon>
    </lineage>
</organism>
<name>A0A6J5S0P4_9CAUD</name>
<dbReference type="EMBL" id="LR797288">
    <property type="protein sequence ID" value="CAB4200604.1"/>
    <property type="molecule type" value="Genomic_DNA"/>
</dbReference>
<protein>
    <submittedName>
        <fullName evidence="1">Uncharacterized protein</fullName>
    </submittedName>
</protein>